<dbReference type="NCBIfam" id="TIGR00358">
    <property type="entry name" value="3_prime_RNase"/>
    <property type="match status" value="1"/>
</dbReference>
<dbReference type="InterPro" id="IPR001900">
    <property type="entry name" value="RNase_II/R"/>
</dbReference>
<evidence type="ECO:0000313" key="12">
    <source>
        <dbReference type="Proteomes" id="UP000004923"/>
    </source>
</evidence>
<gene>
    <name evidence="8 11" type="primary">rnr</name>
    <name evidence="11" type="ORF">HMPREF9443_01814</name>
</gene>
<evidence type="ECO:0000256" key="4">
    <source>
        <dbReference type="ARBA" id="ARBA00022722"/>
    </source>
</evidence>
<dbReference type="InterPro" id="IPR013223">
    <property type="entry name" value="RNase_B_OB_dom"/>
</dbReference>
<dbReference type="GO" id="GO:0006402">
    <property type="term" value="P:mRNA catabolic process"/>
    <property type="evidence" value="ECO:0007669"/>
    <property type="project" value="TreeGrafter"/>
</dbReference>
<feature type="compositionally biased region" description="Basic residues" evidence="9">
    <location>
        <begin position="783"/>
        <end position="795"/>
    </location>
</feature>
<reference evidence="11 12" key="1">
    <citation type="submission" date="2011-01" db="EMBL/GenBank/DDBJ databases">
        <authorList>
            <person name="Weinstock G."/>
            <person name="Sodergren E."/>
            <person name="Clifton S."/>
            <person name="Fulton L."/>
            <person name="Fulton B."/>
            <person name="Courtney L."/>
            <person name="Fronick C."/>
            <person name="Harrison M."/>
            <person name="Strong C."/>
            <person name="Farmer C."/>
            <person name="Delahaunty K."/>
            <person name="Markovic C."/>
            <person name="Hall O."/>
            <person name="Minx P."/>
            <person name="Tomlinson C."/>
            <person name="Mitreva M."/>
            <person name="Hou S."/>
            <person name="Chen J."/>
            <person name="Wollam A."/>
            <person name="Pepin K.H."/>
            <person name="Johnson M."/>
            <person name="Bhonagiri V."/>
            <person name="Zhang X."/>
            <person name="Suruliraj S."/>
            <person name="Warren W."/>
            <person name="Chinwalla A."/>
            <person name="Mardis E.R."/>
            <person name="Wilson R.K."/>
        </authorList>
    </citation>
    <scope>NUCLEOTIDE SEQUENCE [LARGE SCALE GENOMIC DNA]</scope>
    <source>
        <strain evidence="11 12">YIT 12067</strain>
    </source>
</reference>
<dbReference type="EMBL" id="AEVN01000099">
    <property type="protein sequence ID" value="EFY04221.1"/>
    <property type="molecule type" value="Genomic_DNA"/>
</dbReference>
<dbReference type="SMART" id="SM00955">
    <property type="entry name" value="RNB"/>
    <property type="match status" value="1"/>
</dbReference>
<name>E8LG16_9FIRM</name>
<dbReference type="Proteomes" id="UP000004923">
    <property type="component" value="Unassembled WGS sequence"/>
</dbReference>
<dbReference type="InterPro" id="IPR040476">
    <property type="entry name" value="CSD2"/>
</dbReference>
<keyword evidence="6 8" id="KW-0269">Exonuclease</keyword>
<feature type="region of interest" description="Disordered" evidence="9">
    <location>
        <begin position="729"/>
        <end position="795"/>
    </location>
</feature>
<dbReference type="InterPro" id="IPR011805">
    <property type="entry name" value="RNase_R"/>
</dbReference>
<dbReference type="InterPro" id="IPR012340">
    <property type="entry name" value="NA-bd_OB-fold"/>
</dbReference>
<dbReference type="PROSITE" id="PS01175">
    <property type="entry name" value="RIBONUCLEASE_II"/>
    <property type="match status" value="1"/>
</dbReference>
<dbReference type="InterPro" id="IPR003029">
    <property type="entry name" value="S1_domain"/>
</dbReference>
<keyword evidence="4 8" id="KW-0540">Nuclease</keyword>
<dbReference type="eggNOG" id="COG0557">
    <property type="taxonomic scope" value="Bacteria"/>
</dbReference>
<comment type="function">
    <text evidence="8">3'-5' exoribonuclease that releases 5'-nucleoside monophosphates and is involved in maturation of structured RNAs.</text>
</comment>
<comment type="catalytic activity">
    <reaction evidence="1 8">
        <text>Exonucleolytic cleavage in the 3'- to 5'-direction to yield nucleoside 5'-phosphates.</text>
        <dbReference type="EC" id="3.1.13.1"/>
    </reaction>
</comment>
<dbReference type="HOGENOM" id="CLU_002333_4_1_9"/>
<dbReference type="PROSITE" id="PS50126">
    <property type="entry name" value="S1"/>
    <property type="match status" value="1"/>
</dbReference>
<dbReference type="InterPro" id="IPR011129">
    <property type="entry name" value="CSD"/>
</dbReference>
<evidence type="ECO:0000256" key="8">
    <source>
        <dbReference type="HAMAP-Rule" id="MF_01895"/>
    </source>
</evidence>
<evidence type="ECO:0000313" key="11">
    <source>
        <dbReference type="EMBL" id="EFY04221.1"/>
    </source>
</evidence>
<comment type="similarity">
    <text evidence="8">Belongs to the RNR ribonuclease family. RNase R subfamily.</text>
</comment>
<dbReference type="SMART" id="SM00357">
    <property type="entry name" value="CSP"/>
    <property type="match status" value="2"/>
</dbReference>
<dbReference type="SMART" id="SM00316">
    <property type="entry name" value="S1"/>
    <property type="match status" value="1"/>
</dbReference>
<dbReference type="SUPFAM" id="SSF50249">
    <property type="entry name" value="Nucleic acid-binding proteins"/>
    <property type="match status" value="3"/>
</dbReference>
<dbReference type="InterPro" id="IPR050180">
    <property type="entry name" value="RNR_Ribonuclease"/>
</dbReference>
<evidence type="ECO:0000259" key="10">
    <source>
        <dbReference type="PROSITE" id="PS50126"/>
    </source>
</evidence>
<comment type="subcellular location">
    <subcellularLocation>
        <location evidence="2 8">Cytoplasm</location>
    </subcellularLocation>
</comment>
<keyword evidence="12" id="KW-1185">Reference proteome</keyword>
<evidence type="ECO:0000256" key="2">
    <source>
        <dbReference type="ARBA" id="ARBA00004496"/>
    </source>
</evidence>
<accession>E8LG16</accession>
<dbReference type="NCBIfam" id="TIGR02063">
    <property type="entry name" value="RNase_R"/>
    <property type="match status" value="1"/>
</dbReference>
<dbReference type="Pfam" id="PF00773">
    <property type="entry name" value="RNB"/>
    <property type="match status" value="1"/>
</dbReference>
<comment type="caution">
    <text evidence="11">The sequence shown here is derived from an EMBL/GenBank/DDBJ whole genome shotgun (WGS) entry which is preliminary data.</text>
</comment>
<dbReference type="InterPro" id="IPR022966">
    <property type="entry name" value="RNase_II/R_CS"/>
</dbReference>
<organism evidence="11 12">
    <name type="scientific">Phascolarctobacterium succinatutens YIT 12067</name>
    <dbReference type="NCBI Taxonomy" id="626939"/>
    <lineage>
        <taxon>Bacteria</taxon>
        <taxon>Bacillati</taxon>
        <taxon>Bacillota</taxon>
        <taxon>Negativicutes</taxon>
        <taxon>Acidaminococcales</taxon>
        <taxon>Acidaminococcaceae</taxon>
        <taxon>Phascolarctobacterium</taxon>
    </lineage>
</organism>
<evidence type="ECO:0000256" key="6">
    <source>
        <dbReference type="ARBA" id="ARBA00022839"/>
    </source>
</evidence>
<dbReference type="HAMAP" id="MF_01895">
    <property type="entry name" value="RNase_R"/>
    <property type="match status" value="1"/>
</dbReference>
<evidence type="ECO:0000256" key="1">
    <source>
        <dbReference type="ARBA" id="ARBA00001849"/>
    </source>
</evidence>
<evidence type="ECO:0000256" key="7">
    <source>
        <dbReference type="ARBA" id="ARBA00022884"/>
    </source>
</evidence>
<dbReference type="InterPro" id="IPR004476">
    <property type="entry name" value="RNase_II/RNase_R"/>
</dbReference>
<feature type="compositionally biased region" description="Polar residues" evidence="9">
    <location>
        <begin position="732"/>
        <end position="747"/>
    </location>
</feature>
<evidence type="ECO:0000256" key="9">
    <source>
        <dbReference type="SAM" id="MobiDB-lite"/>
    </source>
</evidence>
<dbReference type="GO" id="GO:0008859">
    <property type="term" value="F:exoribonuclease II activity"/>
    <property type="evidence" value="ECO:0007669"/>
    <property type="project" value="UniProtKB-UniRule"/>
</dbReference>
<dbReference type="Pfam" id="PF17876">
    <property type="entry name" value="CSD2"/>
    <property type="match status" value="1"/>
</dbReference>
<dbReference type="Pfam" id="PF00575">
    <property type="entry name" value="S1"/>
    <property type="match status" value="1"/>
</dbReference>
<dbReference type="GO" id="GO:0005829">
    <property type="term" value="C:cytosol"/>
    <property type="evidence" value="ECO:0007669"/>
    <property type="project" value="TreeGrafter"/>
</dbReference>
<evidence type="ECO:0000256" key="5">
    <source>
        <dbReference type="ARBA" id="ARBA00022801"/>
    </source>
</evidence>
<dbReference type="Pfam" id="PF08206">
    <property type="entry name" value="OB_RNB"/>
    <property type="match status" value="1"/>
</dbReference>
<keyword evidence="7 8" id="KW-0694">RNA-binding</keyword>
<dbReference type="GO" id="GO:0003723">
    <property type="term" value="F:RNA binding"/>
    <property type="evidence" value="ECO:0007669"/>
    <property type="project" value="UniProtKB-UniRule"/>
</dbReference>
<evidence type="ECO:0000256" key="3">
    <source>
        <dbReference type="ARBA" id="ARBA00022490"/>
    </source>
</evidence>
<keyword evidence="3 8" id="KW-0963">Cytoplasm</keyword>
<dbReference type="Gene3D" id="2.40.50.140">
    <property type="entry name" value="Nucleic acid-binding proteins"/>
    <property type="match status" value="3"/>
</dbReference>
<dbReference type="EC" id="3.1.13.1" evidence="8"/>
<protein>
    <recommendedName>
        <fullName evidence="8">Ribonuclease R</fullName>
        <shortName evidence="8">RNase R</shortName>
        <ecNumber evidence="8">3.1.13.1</ecNumber>
    </recommendedName>
</protein>
<proteinExistence type="inferred from homology"/>
<dbReference type="CDD" id="cd04471">
    <property type="entry name" value="S1_RNase_R"/>
    <property type="match status" value="1"/>
</dbReference>
<keyword evidence="5 8" id="KW-0378">Hydrolase</keyword>
<dbReference type="PANTHER" id="PTHR23355:SF9">
    <property type="entry name" value="DIS3-LIKE EXONUCLEASE 2"/>
    <property type="match status" value="1"/>
</dbReference>
<dbReference type="PANTHER" id="PTHR23355">
    <property type="entry name" value="RIBONUCLEASE"/>
    <property type="match status" value="1"/>
</dbReference>
<feature type="domain" description="S1 motif" evidence="10">
    <location>
        <begin position="633"/>
        <end position="713"/>
    </location>
</feature>
<sequence>MKKNRGKIMQTKDVREKILNFMREESYAPMTSEELVDALGHDVNPNKFWDELLALEQNGEIIKTRFETYGLPEKMGLVAGRFQLTSKGFGFVIPDNKGDRPDVFIPPRALQGAMNNDRVLARVNNAAQGKKPEGEILRIITHANNKVVGVFHQTGDFAFVTPDDKRIGQDVYVMRKHFNGAKDGQKVVVEITEWPQEHRKAEGKVTEVLGNIGDVGLEILSIIKQNDLPLTFPDEVLEASRKVPKSIKKSELAGRRDLRERTVVTVDGEDAKDLDDAVYVEQINDNEYLLGVYIADVSYYVTEDSVLDKEARERGTSVYLVDRVLPMLPERLSNGICSLNAGEDRLSMACEMHIDKMGKVLSYEIFPAVINVRHRLSYNIVRAILAGDKEMCDKYEDILPMIARMDILRQILHDKRARRGAVDFDLPEQKVILDEKLHPIEIVQRIHGNAESIIEEFMLAANETVAQHMFNQHWPFIYRVHDIPSEEKMQEFAKLLANFNIKFIPKEETEPKDIQQAVKEIAGRPEERLVTTVALRSMKQAVYQTDNIGHFGLAAKYYTHFTSPIRRYPDLIVHRLLRAWMAKPTLKEADAEKLGDKLDVIADHSSIRERAAADAERATVDLKMCEYMEDHIGEEFDGVISGVTAFGMFVELENGVEGLVHISSLMDDYYEYYEERYALVGTHSGHTYRLGDKVRIEVLQVNISDVSIDFIMAGENAGVREHIRQQLLMKQKPSSGRSTQSIALSAETQKKKHKGAKNKEAGRRSAKHGKPAPKSSSKGGSKSGKKSRKKNRKSR</sequence>
<dbReference type="AlphaFoldDB" id="E8LG16"/>